<accession>A0ABS8WTA9</accession>
<feature type="non-terminal residue" evidence="1">
    <location>
        <position position="1"/>
    </location>
</feature>
<feature type="non-terminal residue" evidence="1">
    <location>
        <position position="65"/>
    </location>
</feature>
<dbReference type="Proteomes" id="UP000823775">
    <property type="component" value="Unassembled WGS sequence"/>
</dbReference>
<reference evidence="1 2" key="1">
    <citation type="journal article" date="2021" name="BMC Genomics">
        <title>Datura genome reveals duplications of psychoactive alkaloid biosynthetic genes and high mutation rate following tissue culture.</title>
        <authorList>
            <person name="Rajewski A."/>
            <person name="Carter-House D."/>
            <person name="Stajich J."/>
            <person name="Litt A."/>
        </authorList>
    </citation>
    <scope>NUCLEOTIDE SEQUENCE [LARGE SCALE GENOMIC DNA]</scope>
    <source>
        <strain evidence="1">AR-01</strain>
    </source>
</reference>
<sequence>ANILQFSGYQTTSTSNDPLNLTTNRTEFWSKFRTRFVYGKNRTDGPIPFRCHPYAGGITHDLEAP</sequence>
<evidence type="ECO:0000313" key="2">
    <source>
        <dbReference type="Proteomes" id="UP000823775"/>
    </source>
</evidence>
<keyword evidence="2" id="KW-1185">Reference proteome</keyword>
<comment type="caution">
    <text evidence="1">The sequence shown here is derived from an EMBL/GenBank/DDBJ whole genome shotgun (WGS) entry which is preliminary data.</text>
</comment>
<evidence type="ECO:0000313" key="1">
    <source>
        <dbReference type="EMBL" id="MCE3215401.1"/>
    </source>
</evidence>
<name>A0ABS8WTA9_DATST</name>
<proteinExistence type="predicted"/>
<dbReference type="EMBL" id="JACEIK010011025">
    <property type="protein sequence ID" value="MCE3215401.1"/>
    <property type="molecule type" value="Genomic_DNA"/>
</dbReference>
<organism evidence="1 2">
    <name type="scientific">Datura stramonium</name>
    <name type="common">Jimsonweed</name>
    <name type="synonym">Common thornapple</name>
    <dbReference type="NCBI Taxonomy" id="4076"/>
    <lineage>
        <taxon>Eukaryota</taxon>
        <taxon>Viridiplantae</taxon>
        <taxon>Streptophyta</taxon>
        <taxon>Embryophyta</taxon>
        <taxon>Tracheophyta</taxon>
        <taxon>Spermatophyta</taxon>
        <taxon>Magnoliopsida</taxon>
        <taxon>eudicotyledons</taxon>
        <taxon>Gunneridae</taxon>
        <taxon>Pentapetalae</taxon>
        <taxon>asterids</taxon>
        <taxon>lamiids</taxon>
        <taxon>Solanales</taxon>
        <taxon>Solanaceae</taxon>
        <taxon>Solanoideae</taxon>
        <taxon>Datureae</taxon>
        <taxon>Datura</taxon>
    </lineage>
</organism>
<gene>
    <name evidence="1" type="ORF">HAX54_002269</name>
</gene>
<protein>
    <submittedName>
        <fullName evidence="1">Uncharacterized protein</fullName>
    </submittedName>
</protein>